<name>A0ABU0KV60_9BACL</name>
<reference evidence="4 5" key="1">
    <citation type="submission" date="2023-07" db="EMBL/GenBank/DDBJ databases">
        <title>Genomic Encyclopedia of Type Strains, Phase IV (KMG-IV): sequencing the most valuable type-strain genomes for metagenomic binning, comparative biology and taxonomic classification.</title>
        <authorList>
            <person name="Goeker M."/>
        </authorList>
    </citation>
    <scope>NUCLEOTIDE SEQUENCE [LARGE SCALE GENOMIC DNA]</scope>
    <source>
        <strain evidence="4 5">DSM 14914</strain>
    </source>
</reference>
<dbReference type="InterPro" id="IPR022998">
    <property type="entry name" value="ThiamineP_synth_TenI"/>
</dbReference>
<dbReference type="Gene3D" id="3.20.20.70">
    <property type="entry name" value="Aldolase class I"/>
    <property type="match status" value="1"/>
</dbReference>
<organism evidence="4 5">
    <name type="scientific">Paenibacillus brasilensis</name>
    <dbReference type="NCBI Taxonomy" id="128574"/>
    <lineage>
        <taxon>Bacteria</taxon>
        <taxon>Bacillati</taxon>
        <taxon>Bacillota</taxon>
        <taxon>Bacilli</taxon>
        <taxon>Bacillales</taxon>
        <taxon>Paenibacillaceae</taxon>
        <taxon>Paenibacillus</taxon>
    </lineage>
</organism>
<dbReference type="PANTHER" id="PTHR20857:SF22">
    <property type="entry name" value="THIAZOLE TAUTOMERASE"/>
    <property type="match status" value="1"/>
</dbReference>
<keyword evidence="2" id="KW-0784">Thiamine biosynthesis</keyword>
<proteinExistence type="predicted"/>
<dbReference type="Pfam" id="PF02581">
    <property type="entry name" value="TMP-TENI"/>
    <property type="match status" value="1"/>
</dbReference>
<keyword evidence="4" id="KW-0413">Isomerase</keyword>
<dbReference type="GO" id="GO:0016853">
    <property type="term" value="F:isomerase activity"/>
    <property type="evidence" value="ECO:0007669"/>
    <property type="project" value="UniProtKB-KW"/>
</dbReference>
<dbReference type="SUPFAM" id="SSF51391">
    <property type="entry name" value="Thiamin phosphate synthase"/>
    <property type="match status" value="1"/>
</dbReference>
<dbReference type="InterPro" id="IPR036206">
    <property type="entry name" value="ThiamineP_synth_sf"/>
</dbReference>
<dbReference type="EMBL" id="JAUSWA010000006">
    <property type="protein sequence ID" value="MDQ0493326.1"/>
    <property type="molecule type" value="Genomic_DNA"/>
</dbReference>
<evidence type="ECO:0000259" key="3">
    <source>
        <dbReference type="Pfam" id="PF02581"/>
    </source>
</evidence>
<comment type="pathway">
    <text evidence="1">Cofactor biosynthesis; thiamine diphosphate biosynthesis.</text>
</comment>
<dbReference type="EC" id="5.3.99.10" evidence="4"/>
<dbReference type="Proteomes" id="UP001242811">
    <property type="component" value="Unassembled WGS sequence"/>
</dbReference>
<dbReference type="PANTHER" id="PTHR20857">
    <property type="entry name" value="THIAMINE-PHOSPHATE PYROPHOSPHORYLASE"/>
    <property type="match status" value="1"/>
</dbReference>
<comment type="caution">
    <text evidence="4">The sequence shown here is derived from an EMBL/GenBank/DDBJ whole genome shotgun (WGS) entry which is preliminary data.</text>
</comment>
<dbReference type="CDD" id="cd00564">
    <property type="entry name" value="TMP_TenI"/>
    <property type="match status" value="1"/>
</dbReference>
<gene>
    <name evidence="4" type="ORF">QOZ95_001484</name>
</gene>
<dbReference type="InterPro" id="IPR013785">
    <property type="entry name" value="Aldolase_TIM"/>
</dbReference>
<sequence>MENDSHAYVAQVAAAIYPYVHFVHARLKQKGASELLGLTRSMVEQGIPLQQIVVNDRVDVALLTLAGAVQLPANGLPAQDVKGLLPKGTRCGVSVHSLEEAQIAERAGADYVLYGHVYETHCKPGVVPRGTAQLERICRLSNIPVIALGGIQPHHIPELYHAGASGIAVMSGIWEAESPIAAAMEYRQMVDQIVCSRCKETRVEEFRKKYGQVSGEEI</sequence>
<dbReference type="RefSeq" id="WP_244315944.1">
    <property type="nucleotide sequence ID" value="NZ_CP045298.1"/>
</dbReference>
<feature type="domain" description="Thiamine phosphate synthase/TenI" evidence="3">
    <location>
        <begin position="6"/>
        <end position="173"/>
    </location>
</feature>
<accession>A0ABU0KV60</accession>
<protein>
    <submittedName>
        <fullName evidence="4">Thiazole tautomerase (Transcriptional regulator TenI)</fullName>
        <ecNumber evidence="4">5.3.99.10</ecNumber>
    </submittedName>
</protein>
<keyword evidence="5" id="KW-1185">Reference proteome</keyword>
<evidence type="ECO:0000256" key="1">
    <source>
        <dbReference type="ARBA" id="ARBA00004948"/>
    </source>
</evidence>
<evidence type="ECO:0000313" key="5">
    <source>
        <dbReference type="Proteomes" id="UP001242811"/>
    </source>
</evidence>
<evidence type="ECO:0000313" key="4">
    <source>
        <dbReference type="EMBL" id="MDQ0493326.1"/>
    </source>
</evidence>
<evidence type="ECO:0000256" key="2">
    <source>
        <dbReference type="ARBA" id="ARBA00022977"/>
    </source>
</evidence>